<evidence type="ECO:0000256" key="1">
    <source>
        <dbReference type="SAM" id="MobiDB-lite"/>
    </source>
</evidence>
<feature type="chain" id="PRO_5046036744" evidence="2">
    <location>
        <begin position="27"/>
        <end position="113"/>
    </location>
</feature>
<organism evidence="3 4">
    <name type="scientific">Mycobacterium deserti</name>
    <dbReference type="NCBI Taxonomy" id="2978347"/>
    <lineage>
        <taxon>Bacteria</taxon>
        <taxon>Bacillati</taxon>
        <taxon>Actinomycetota</taxon>
        <taxon>Actinomycetes</taxon>
        <taxon>Mycobacteriales</taxon>
        <taxon>Mycobacteriaceae</taxon>
        <taxon>Mycobacterium</taxon>
    </lineage>
</organism>
<feature type="region of interest" description="Disordered" evidence="1">
    <location>
        <begin position="26"/>
        <end position="69"/>
    </location>
</feature>
<evidence type="ECO:0000256" key="2">
    <source>
        <dbReference type="SAM" id="SignalP"/>
    </source>
</evidence>
<comment type="caution">
    <text evidence="3">The sequence shown here is derived from an EMBL/GenBank/DDBJ whole genome shotgun (WGS) entry which is preliminary data.</text>
</comment>
<evidence type="ECO:0000313" key="3">
    <source>
        <dbReference type="EMBL" id="MCT7659737.1"/>
    </source>
</evidence>
<proteinExistence type="predicted"/>
<sequence length="113" mass="11658">MRKFNRLAGTAAVALGVGLASFTAGAGSAAAQPGPGCGLGACQGPVGPGGHNGPAIGGDRSRTGPPPGLAWRGIDQGRIDRQPFNYNGNWVTPVFNPQFNNWGFWLFGLWIPL</sequence>
<feature type="signal peptide" evidence="2">
    <location>
        <begin position="1"/>
        <end position="26"/>
    </location>
</feature>
<dbReference type="RefSeq" id="WP_260993764.1">
    <property type="nucleotide sequence ID" value="NZ_JAODWD010000003.1"/>
</dbReference>
<accession>A0ABT2MBT8</accession>
<dbReference type="EMBL" id="JAODWD010000003">
    <property type="protein sequence ID" value="MCT7659737.1"/>
    <property type="molecule type" value="Genomic_DNA"/>
</dbReference>
<feature type="compositionally biased region" description="Gly residues" evidence="1">
    <location>
        <begin position="35"/>
        <end position="56"/>
    </location>
</feature>
<dbReference type="Proteomes" id="UP001206639">
    <property type="component" value="Unassembled WGS sequence"/>
</dbReference>
<name>A0ABT2MBT8_9MYCO</name>
<reference evidence="4" key="1">
    <citation type="submission" date="2023-07" db="EMBL/GenBank/DDBJ databases">
        <authorList>
            <person name="Deng Y."/>
            <person name="Zhang Y.-Q."/>
        </authorList>
    </citation>
    <scope>NUCLEOTIDE SEQUENCE [LARGE SCALE GENOMIC DNA]</scope>
    <source>
        <strain evidence="4">CPCC 205710</strain>
    </source>
</reference>
<keyword evidence="2" id="KW-0732">Signal</keyword>
<keyword evidence="4" id="KW-1185">Reference proteome</keyword>
<evidence type="ECO:0000313" key="4">
    <source>
        <dbReference type="Proteomes" id="UP001206639"/>
    </source>
</evidence>
<protein>
    <submittedName>
        <fullName evidence="3">Uncharacterized protein</fullName>
    </submittedName>
</protein>
<gene>
    <name evidence="3" type="ORF">N4S67_15050</name>
</gene>